<dbReference type="GO" id="GO:0003676">
    <property type="term" value="F:nucleic acid binding"/>
    <property type="evidence" value="ECO:0007669"/>
    <property type="project" value="InterPro"/>
</dbReference>
<evidence type="ECO:0000256" key="4">
    <source>
        <dbReference type="ARBA" id="ARBA00022759"/>
    </source>
</evidence>
<dbReference type="SUPFAM" id="SSF48537">
    <property type="entry name" value="Phospholipase C/P1 nuclease"/>
    <property type="match status" value="1"/>
</dbReference>
<dbReference type="EMBL" id="LCWV01000012">
    <property type="protein sequence ID" value="PWI69232.1"/>
    <property type="molecule type" value="Genomic_DNA"/>
</dbReference>
<dbReference type="GO" id="GO:0046872">
    <property type="term" value="F:metal ion binding"/>
    <property type="evidence" value="ECO:0007669"/>
    <property type="project" value="UniProtKB-KW"/>
</dbReference>
<dbReference type="Gene3D" id="3.30.9.10">
    <property type="entry name" value="D-Amino Acid Oxidase, subunit A, domain 2"/>
    <property type="match status" value="1"/>
</dbReference>
<dbReference type="GO" id="GO:0016788">
    <property type="term" value="F:hydrolase activity, acting on ester bonds"/>
    <property type="evidence" value="ECO:0007669"/>
    <property type="project" value="InterPro"/>
</dbReference>
<dbReference type="Gene3D" id="1.10.575.10">
    <property type="entry name" value="P1 Nuclease"/>
    <property type="match status" value="1"/>
</dbReference>
<evidence type="ECO:0000256" key="6">
    <source>
        <dbReference type="ARBA" id="ARBA00023157"/>
    </source>
</evidence>
<reference evidence="11 12" key="1">
    <citation type="journal article" date="2016" name="Front. Microbiol.">
        <title>Genome and transcriptome sequences reveal the specific parasitism of the nematophagous Purpureocillium lilacinum 36-1.</title>
        <authorList>
            <person name="Xie J."/>
            <person name="Li S."/>
            <person name="Mo C."/>
            <person name="Xiao X."/>
            <person name="Peng D."/>
            <person name="Wang G."/>
            <person name="Xiao Y."/>
        </authorList>
    </citation>
    <scope>NUCLEOTIDE SEQUENCE [LARGE SCALE GENOMIC DNA]</scope>
    <source>
        <strain evidence="11 12">36-1</strain>
    </source>
</reference>
<dbReference type="PANTHER" id="PTHR33146">
    <property type="entry name" value="ENDONUCLEASE 4"/>
    <property type="match status" value="1"/>
</dbReference>
<evidence type="ECO:0000256" key="8">
    <source>
        <dbReference type="SAM" id="MobiDB-lite"/>
    </source>
</evidence>
<dbReference type="InterPro" id="IPR003154">
    <property type="entry name" value="S1/P1nuclease"/>
</dbReference>
<dbReference type="Pfam" id="PF01266">
    <property type="entry name" value="DAO"/>
    <property type="match status" value="1"/>
</dbReference>
<comment type="similarity">
    <text evidence="1">Belongs to the nuclease type I family.</text>
</comment>
<organism evidence="11 12">
    <name type="scientific">Purpureocillium lilacinum</name>
    <name type="common">Paecilomyces lilacinus</name>
    <dbReference type="NCBI Taxonomy" id="33203"/>
    <lineage>
        <taxon>Eukaryota</taxon>
        <taxon>Fungi</taxon>
        <taxon>Dikarya</taxon>
        <taxon>Ascomycota</taxon>
        <taxon>Pezizomycotina</taxon>
        <taxon>Sordariomycetes</taxon>
        <taxon>Hypocreomycetidae</taxon>
        <taxon>Hypocreales</taxon>
        <taxon>Ophiocordycipitaceae</taxon>
        <taxon>Purpureocillium</taxon>
    </lineage>
</organism>
<dbReference type="CDD" id="cd11010">
    <property type="entry name" value="S1-P1_nuclease"/>
    <property type="match status" value="1"/>
</dbReference>
<keyword evidence="7" id="KW-0325">Glycoprotein</keyword>
<feature type="region of interest" description="Disordered" evidence="8">
    <location>
        <begin position="631"/>
        <end position="653"/>
    </location>
</feature>
<dbReference type="AlphaFoldDB" id="A0A2U3E409"/>
<evidence type="ECO:0000256" key="7">
    <source>
        <dbReference type="ARBA" id="ARBA00023180"/>
    </source>
</evidence>
<dbReference type="Proteomes" id="UP000245956">
    <property type="component" value="Unassembled WGS sequence"/>
</dbReference>
<proteinExistence type="inferred from homology"/>
<dbReference type="SUPFAM" id="SSF51905">
    <property type="entry name" value="FAD/NAD(P)-binding domain"/>
    <property type="match status" value="1"/>
</dbReference>
<keyword evidence="2" id="KW-0540">Nuclease</keyword>
<gene>
    <name evidence="11" type="ORF">PCL_00879</name>
</gene>
<protein>
    <recommendedName>
        <fullName evidence="10">FAD dependent oxidoreductase domain-containing protein</fullName>
    </recommendedName>
</protein>
<keyword evidence="4" id="KW-0255">Endonuclease</keyword>
<name>A0A2U3E409_PURLI</name>
<feature type="domain" description="FAD dependent oxidoreductase" evidence="10">
    <location>
        <begin position="367"/>
        <end position="749"/>
    </location>
</feature>
<evidence type="ECO:0000256" key="1">
    <source>
        <dbReference type="ARBA" id="ARBA00009547"/>
    </source>
</evidence>
<evidence type="ECO:0000259" key="10">
    <source>
        <dbReference type="Pfam" id="PF01266"/>
    </source>
</evidence>
<dbReference type="InterPro" id="IPR008947">
    <property type="entry name" value="PLipase_C/P1_nuclease_dom_sf"/>
</dbReference>
<keyword evidence="5" id="KW-0378">Hydrolase</keyword>
<feature type="signal peptide" evidence="9">
    <location>
        <begin position="1"/>
        <end position="20"/>
    </location>
</feature>
<comment type="caution">
    <text evidence="11">The sequence shown here is derived from an EMBL/GenBank/DDBJ whole genome shotgun (WGS) entry which is preliminary data.</text>
</comment>
<evidence type="ECO:0000256" key="3">
    <source>
        <dbReference type="ARBA" id="ARBA00022723"/>
    </source>
</evidence>
<dbReference type="GO" id="GO:0006308">
    <property type="term" value="P:DNA catabolic process"/>
    <property type="evidence" value="ECO:0007669"/>
    <property type="project" value="InterPro"/>
</dbReference>
<dbReference type="InterPro" id="IPR036188">
    <property type="entry name" value="FAD/NAD-bd_sf"/>
</dbReference>
<dbReference type="InterPro" id="IPR006076">
    <property type="entry name" value="FAD-dep_OxRdtase"/>
</dbReference>
<evidence type="ECO:0000256" key="9">
    <source>
        <dbReference type="SAM" id="SignalP"/>
    </source>
</evidence>
<evidence type="ECO:0000256" key="2">
    <source>
        <dbReference type="ARBA" id="ARBA00022722"/>
    </source>
</evidence>
<evidence type="ECO:0000313" key="12">
    <source>
        <dbReference type="Proteomes" id="UP000245956"/>
    </source>
</evidence>
<feature type="chain" id="PRO_5015657415" description="FAD dependent oxidoreductase domain-containing protein" evidence="9">
    <location>
        <begin position="21"/>
        <end position="780"/>
    </location>
</feature>
<evidence type="ECO:0000313" key="11">
    <source>
        <dbReference type="EMBL" id="PWI69232.1"/>
    </source>
</evidence>
<keyword evidence="6" id="KW-1015">Disulfide bond</keyword>
<sequence>MPSLAKASLVALGSLHGANAWGVLGHATVAYIAQHYLAPETASWAQGLLGDSSDAYLANIASWADQYRATAASKWSAPFHFIDAQDNPPSSCNVDYDRDCGSSGCSISAIANYTQRVGDGRLSTAQTTEALKFLVHFIGDLTQPLHDEAYEVGGNKINVTFDGYQDNLHADWDTYMPQKLIGGKDLAHAQTWANTLVQDIESGSYKAQAPDWIKGDNVSDVIGTATRWATDANSYVCSVVMPNGAAALQSGDLYPDYYNSVTATIELQIAKGGYRLGHWLNTVYTSKVVKRSEGRLLSARDTPLPDLTGRDLLPEPQEFECPKYGPWSTQLIMDMLPVDNPTASYWLSDPHPLAKFRSSDAVPDETDIAIIGTGMAGVSTAYHILKQCKSATPPSITLLDARDACSGATGRNGGHVKTILASVKKWYESHGPDGAAVIIAWVAAQCRALKKIVEEEDLDCEFLVRRSYDVLYDTDQAAELKSWLRDRRKEGVEWLDELQWLEGPHLDRIVGAKGAIAAVGGPAVSLWPYKLVTSLLALVVDKGAKLYTNTAVHAIDRGSDTIKLSTSRGVMRAKKVVYATNGYTAGLLPQYRNIIVPFLGQNSRLVPNEQTLRQSPNLAATLNLHHRADSVDYLNPRPDGSITHGGGTRNFRRDANDRNERWFNNVDDSKLISDEVAADFERIDREKLYGWEDSEAKVDSIWTGVMGLTPDGLPHVGQVPGTRNEWLLAGFNGGGMVFIFTMTQALADMVLEGKELEQTAIPVLFKTTEERLKKKCEDVK</sequence>
<dbReference type="Gene3D" id="3.50.50.60">
    <property type="entry name" value="FAD/NAD(P)-binding domain"/>
    <property type="match status" value="1"/>
</dbReference>
<dbReference type="Pfam" id="PF02265">
    <property type="entry name" value="S1-P1_nuclease"/>
    <property type="match status" value="1"/>
</dbReference>
<dbReference type="PANTHER" id="PTHR33146:SF26">
    <property type="entry name" value="ENDONUCLEASE 4"/>
    <property type="match status" value="1"/>
</dbReference>
<evidence type="ECO:0000256" key="5">
    <source>
        <dbReference type="ARBA" id="ARBA00022801"/>
    </source>
</evidence>
<accession>A0A2U3E409</accession>
<dbReference type="GO" id="GO:0004519">
    <property type="term" value="F:endonuclease activity"/>
    <property type="evidence" value="ECO:0007669"/>
    <property type="project" value="UniProtKB-KW"/>
</dbReference>
<keyword evidence="3" id="KW-0479">Metal-binding</keyword>
<keyword evidence="9" id="KW-0732">Signal</keyword>